<reference evidence="12" key="4">
    <citation type="submission" date="2019-09" db="EMBL/GenBank/DDBJ databases">
        <authorList>
            <consortium name="GenomeTrakr: Next Generation Sequencing Network for Food Pathogen Tracability"/>
        </authorList>
    </citation>
    <scope>NUCLEOTIDE SEQUENCE</scope>
    <source>
        <strain evidence="12">FSIS11924543</strain>
    </source>
</reference>
<name>A0A5Y4UMQ5_LISMN</name>
<dbReference type="EMBL" id="AAKCDQ010000002">
    <property type="protein sequence ID" value="ECQ6722854.1"/>
    <property type="molecule type" value="Genomic_DNA"/>
</dbReference>
<evidence type="ECO:0000313" key="14">
    <source>
        <dbReference type="EMBL" id="HAB8398628.1"/>
    </source>
</evidence>
<evidence type="ECO:0000256" key="5">
    <source>
        <dbReference type="ARBA" id="ARBA00022683"/>
    </source>
</evidence>
<dbReference type="AlphaFoldDB" id="A0A5Y4UMQ5"/>
<evidence type="ECO:0000259" key="8">
    <source>
        <dbReference type="PROSITE" id="PS51100"/>
    </source>
</evidence>
<dbReference type="SMR" id="A0A5Y4UMQ5"/>
<evidence type="ECO:0000313" key="11">
    <source>
        <dbReference type="EMBL" id="ECQ8474687.1"/>
    </source>
</evidence>
<dbReference type="EMBL" id="QDAY01000002">
    <property type="protein sequence ID" value="KAA9450706.1"/>
    <property type="molecule type" value="Genomic_DNA"/>
</dbReference>
<feature type="domain" description="PTS EIIB type-3" evidence="8">
    <location>
        <begin position="1"/>
        <end position="111"/>
    </location>
</feature>
<dbReference type="EMBL" id="AAKDDJ010000007">
    <property type="protein sequence ID" value="ECQ8474687.1"/>
    <property type="molecule type" value="Genomic_DNA"/>
</dbReference>
<comment type="caution">
    <text evidence="12">The sequence shown here is derived from an EMBL/GenBank/DDBJ whole genome shotgun (WGS) entry which is preliminary data.</text>
</comment>
<keyword evidence="4" id="KW-0808">Transferase</keyword>
<evidence type="ECO:0000313" key="18">
    <source>
        <dbReference type="Proteomes" id="UP000840197"/>
    </source>
</evidence>
<dbReference type="SUPFAM" id="SSF52794">
    <property type="entry name" value="PTS system IIB component-like"/>
    <property type="match status" value="1"/>
</dbReference>
<dbReference type="EMBL" id="DAAIHR010000008">
    <property type="protein sequence ID" value="HAB8398628.1"/>
    <property type="molecule type" value="Genomic_DNA"/>
</dbReference>
<dbReference type="EMBL" id="AALIEE010000016">
    <property type="protein sequence ID" value="ECZ8754168.1"/>
    <property type="molecule type" value="Genomic_DNA"/>
</dbReference>
<protein>
    <submittedName>
        <fullName evidence="12">PTS sugar transporter subunit IIB</fullName>
    </submittedName>
</protein>
<accession>A0A5Y4UMQ5</accession>
<proteinExistence type="predicted"/>
<evidence type="ECO:0000313" key="9">
    <source>
        <dbReference type="EMBL" id="EAG9353549.1"/>
    </source>
</evidence>
<dbReference type="EMBL" id="AAKTAU010000009">
    <property type="protein sequence ID" value="ECV1165502.1"/>
    <property type="molecule type" value="Genomic_DNA"/>
</dbReference>
<evidence type="ECO:0000256" key="1">
    <source>
        <dbReference type="ARBA" id="ARBA00022448"/>
    </source>
</evidence>
<dbReference type="Gene3D" id="3.40.50.2300">
    <property type="match status" value="1"/>
</dbReference>
<evidence type="ECO:0000313" key="12">
    <source>
        <dbReference type="EMBL" id="ECV1165502.1"/>
    </source>
</evidence>
<dbReference type="Proteomes" id="UP000460224">
    <property type="component" value="Unassembled WGS sequence"/>
</dbReference>
<dbReference type="InterPro" id="IPR036095">
    <property type="entry name" value="PTS_EIIB-like_sf"/>
</dbReference>
<dbReference type="RefSeq" id="WP_003727718.1">
    <property type="nucleotide sequence ID" value="NZ_BRCC01000014.1"/>
</dbReference>
<evidence type="ECO:0000256" key="2">
    <source>
        <dbReference type="ARBA" id="ARBA00022553"/>
    </source>
</evidence>
<dbReference type="GO" id="GO:0016301">
    <property type="term" value="F:kinase activity"/>
    <property type="evidence" value="ECO:0007669"/>
    <property type="project" value="UniProtKB-KW"/>
</dbReference>
<reference evidence="11" key="5">
    <citation type="submission" date="2019-09" db="EMBL/GenBank/DDBJ databases">
        <authorList>
            <consortium name="PulseNet: The National Subtyping Network for Foodborne Disease Surveillance"/>
            <person name="Tarr C.L."/>
            <person name="Trees E."/>
            <person name="Katz L.S."/>
            <person name="Carleton-Romer H.A."/>
            <person name="Stroika S."/>
            <person name="Kucerova Z."/>
            <person name="Roache K.F."/>
            <person name="Sabol A.L."/>
            <person name="Besser J."/>
            <person name="Gerner-Smidt P."/>
        </authorList>
    </citation>
    <scope>NUCLEOTIDE SEQUENCE</scope>
    <source>
        <strain evidence="13">PNUSAL005278</strain>
        <strain evidence="11">PNUSAL005605</strain>
    </source>
</reference>
<evidence type="ECO:0000313" key="15">
    <source>
        <dbReference type="EMBL" id="KAA9450706.1"/>
    </source>
</evidence>
<evidence type="ECO:0000313" key="13">
    <source>
        <dbReference type="EMBL" id="ECZ8754168.1"/>
    </source>
</evidence>
<keyword evidence="3 12" id="KW-0762">Sugar transport</keyword>
<keyword evidence="2" id="KW-0597">Phosphoprotein</keyword>
<feature type="modified residue" description="Phosphocysteine; by EIIA" evidence="7">
    <location>
        <position position="7"/>
    </location>
</feature>
<dbReference type="PANTHER" id="PTHR34581:SF2">
    <property type="entry name" value="PTS SYSTEM N,N'-DIACETYLCHITOBIOSE-SPECIFIC EIIB COMPONENT"/>
    <property type="match status" value="1"/>
</dbReference>
<evidence type="ECO:0000256" key="6">
    <source>
        <dbReference type="ARBA" id="ARBA00022777"/>
    </source>
</evidence>
<gene>
    <name evidence="9" type="ORF">CW895_06880</name>
    <name evidence="15" type="ORF">DCK61_08275</name>
    <name evidence="11" type="ORF">F0034_09805</name>
    <name evidence="12" type="ORF">F2B69_11470</name>
    <name evidence="13" type="ORF">F6507_12590</name>
    <name evidence="10" type="ORF">FZ622_08055</name>
    <name evidence="14" type="ORF">GYR60_08890</name>
</gene>
<evidence type="ECO:0000313" key="17">
    <source>
        <dbReference type="Proteomes" id="UP000524387"/>
    </source>
</evidence>
<dbReference type="EMBL" id="AABEKN010000002">
    <property type="protein sequence ID" value="EAG9353549.1"/>
    <property type="molecule type" value="Genomic_DNA"/>
</dbReference>
<keyword evidence="5" id="KW-0598">Phosphotransferase system</keyword>
<dbReference type="Pfam" id="PF02302">
    <property type="entry name" value="PTS_IIB"/>
    <property type="match status" value="1"/>
</dbReference>
<keyword evidence="1" id="KW-0813">Transport</keyword>
<reference evidence="14" key="6">
    <citation type="submission" date="2020-01" db="EMBL/GenBank/DDBJ databases">
        <authorList>
            <consortium name="NCBI Pathogen Detection Project"/>
        </authorList>
    </citation>
    <scope>NUCLEOTIDE SEQUENCE</scope>
    <source>
        <strain evidence="14">CFIAFB20130012</strain>
    </source>
</reference>
<dbReference type="InterPro" id="IPR051819">
    <property type="entry name" value="PTS_sugar-specific_EIIB"/>
</dbReference>
<reference evidence="9 17" key="3">
    <citation type="submission" date="2019-04" db="EMBL/GenBank/DDBJ databases">
        <authorList>
            <consortium name="GenomeTrakr network: Whole genome sequencing for foodborne pathogen traceback"/>
        </authorList>
    </citation>
    <scope>NUCLEOTIDE SEQUENCE [LARGE SCALE GENOMIC DNA]</scope>
    <source>
        <strain evidence="10">AG19-0288</strain>
        <strain evidence="9 17">CFSAN072502</strain>
    </source>
</reference>
<reference evidence="14 18" key="1">
    <citation type="journal article" date="2018" name="Genome Biol.">
        <title>SKESA: strategic k-mer extension for scrupulous assemblies.</title>
        <authorList>
            <person name="Souvorov A."/>
            <person name="Agarwala R."/>
            <person name="Lipman D.J."/>
        </authorList>
    </citation>
    <scope>NUCLEOTIDE SEQUENCE [LARGE SCALE GENOMIC DNA]</scope>
    <source>
        <strain evidence="14 18">CFIAFB20130012</strain>
    </source>
</reference>
<dbReference type="GO" id="GO:0009401">
    <property type="term" value="P:phosphoenolpyruvate-dependent sugar phosphotransferase system"/>
    <property type="evidence" value="ECO:0007669"/>
    <property type="project" value="UniProtKB-KW"/>
</dbReference>
<evidence type="ECO:0000313" key="16">
    <source>
        <dbReference type="Proteomes" id="UP000460224"/>
    </source>
</evidence>
<sequence length="118" mass="12947">MKIMLVCFGGLSTSILVKKMEEAIAASEKFKDKGITIEAWGKDEFSDHLDNVSIVLLGPQLSMAYEQVIEATKEHGLNVPVEVIDKEDYGNMNAVPILIAAFKKIKEAGTNTFKTEGN</sequence>
<evidence type="ECO:0000256" key="4">
    <source>
        <dbReference type="ARBA" id="ARBA00022679"/>
    </source>
</evidence>
<dbReference type="InterPro" id="IPR003501">
    <property type="entry name" value="PTS_EIIB_2/3"/>
</dbReference>
<dbReference type="CDD" id="cd05564">
    <property type="entry name" value="PTS_IIB_chitobiose_lichenan"/>
    <property type="match status" value="1"/>
</dbReference>
<reference evidence="15 16" key="2">
    <citation type="submission" date="2018-04" db="EMBL/GenBank/DDBJ databases">
        <title>Genome Analysis of a Prevalent Clone of Listeria monocytogenes Sequence Type 87 in China.</title>
        <authorList>
            <person name="Wang Y."/>
        </authorList>
    </citation>
    <scope>NUCLEOTIDE SEQUENCE [LARGE SCALE GENOMIC DNA]</scope>
    <source>
        <strain evidence="15 16">ICDC_LM1523</strain>
    </source>
</reference>
<evidence type="ECO:0000256" key="7">
    <source>
        <dbReference type="PROSITE-ProRule" id="PRU00423"/>
    </source>
</evidence>
<dbReference type="PROSITE" id="PS51100">
    <property type="entry name" value="PTS_EIIB_TYPE_3"/>
    <property type="match status" value="1"/>
</dbReference>
<keyword evidence="6" id="KW-0418">Kinase</keyword>
<evidence type="ECO:0000313" key="10">
    <source>
        <dbReference type="EMBL" id="ECQ6722854.1"/>
    </source>
</evidence>
<dbReference type="Proteomes" id="UP000524387">
    <property type="component" value="Unassembled WGS sequence"/>
</dbReference>
<dbReference type="PANTHER" id="PTHR34581">
    <property type="entry name" value="PTS SYSTEM N,N'-DIACETYLCHITOBIOSE-SPECIFIC EIIB COMPONENT"/>
    <property type="match status" value="1"/>
</dbReference>
<organism evidence="12">
    <name type="scientific">Listeria monocytogenes</name>
    <dbReference type="NCBI Taxonomy" id="1639"/>
    <lineage>
        <taxon>Bacteria</taxon>
        <taxon>Bacillati</taxon>
        <taxon>Bacillota</taxon>
        <taxon>Bacilli</taxon>
        <taxon>Bacillales</taxon>
        <taxon>Listeriaceae</taxon>
        <taxon>Listeria</taxon>
    </lineage>
</organism>
<dbReference type="Proteomes" id="UP000840197">
    <property type="component" value="Unassembled WGS sequence"/>
</dbReference>
<dbReference type="InterPro" id="IPR013012">
    <property type="entry name" value="PTS_EIIB_3"/>
</dbReference>
<dbReference type="GO" id="GO:0008982">
    <property type="term" value="F:protein-N(PI)-phosphohistidine-sugar phosphotransferase activity"/>
    <property type="evidence" value="ECO:0007669"/>
    <property type="project" value="InterPro"/>
</dbReference>
<evidence type="ECO:0000256" key="3">
    <source>
        <dbReference type="ARBA" id="ARBA00022597"/>
    </source>
</evidence>